<name>A0A0A9DHJ0_ARUDO</name>
<proteinExistence type="predicted"/>
<reference evidence="1" key="1">
    <citation type="submission" date="2014-09" db="EMBL/GenBank/DDBJ databases">
        <authorList>
            <person name="Magalhaes I.L.F."/>
            <person name="Oliveira U."/>
            <person name="Santos F.R."/>
            <person name="Vidigal T.H.D.A."/>
            <person name="Brescovit A.D."/>
            <person name="Santos A.J."/>
        </authorList>
    </citation>
    <scope>NUCLEOTIDE SEQUENCE</scope>
    <source>
        <tissue evidence="1">Shoot tissue taken approximately 20 cm above the soil surface</tissue>
    </source>
</reference>
<dbReference type="AlphaFoldDB" id="A0A0A9DHJ0"/>
<accession>A0A0A9DHJ0</accession>
<dbReference type="EMBL" id="GBRH01209856">
    <property type="protein sequence ID" value="JAD88039.1"/>
    <property type="molecule type" value="Transcribed_RNA"/>
</dbReference>
<protein>
    <submittedName>
        <fullName evidence="1">Uncharacterized protein</fullName>
    </submittedName>
</protein>
<reference evidence="1" key="2">
    <citation type="journal article" date="2015" name="Data Brief">
        <title>Shoot transcriptome of the giant reed, Arundo donax.</title>
        <authorList>
            <person name="Barrero R.A."/>
            <person name="Guerrero F.D."/>
            <person name="Moolhuijzen P."/>
            <person name="Goolsby J.A."/>
            <person name="Tidwell J."/>
            <person name="Bellgard S.E."/>
            <person name="Bellgard M.I."/>
        </authorList>
    </citation>
    <scope>NUCLEOTIDE SEQUENCE</scope>
    <source>
        <tissue evidence="1">Shoot tissue taken approximately 20 cm above the soil surface</tissue>
    </source>
</reference>
<sequence>MKLPLQDQVGQASPELVLVKLQETLQAHMYIQHLLVSR</sequence>
<organism evidence="1">
    <name type="scientific">Arundo donax</name>
    <name type="common">Giant reed</name>
    <name type="synonym">Donax arundinaceus</name>
    <dbReference type="NCBI Taxonomy" id="35708"/>
    <lineage>
        <taxon>Eukaryota</taxon>
        <taxon>Viridiplantae</taxon>
        <taxon>Streptophyta</taxon>
        <taxon>Embryophyta</taxon>
        <taxon>Tracheophyta</taxon>
        <taxon>Spermatophyta</taxon>
        <taxon>Magnoliopsida</taxon>
        <taxon>Liliopsida</taxon>
        <taxon>Poales</taxon>
        <taxon>Poaceae</taxon>
        <taxon>PACMAD clade</taxon>
        <taxon>Arundinoideae</taxon>
        <taxon>Arundineae</taxon>
        <taxon>Arundo</taxon>
    </lineage>
</organism>
<evidence type="ECO:0000313" key="1">
    <source>
        <dbReference type="EMBL" id="JAD88039.1"/>
    </source>
</evidence>